<evidence type="ECO:0000259" key="14">
    <source>
        <dbReference type="PROSITE" id="PS50108"/>
    </source>
</evidence>
<feature type="domain" description="CRIB" evidence="14">
    <location>
        <begin position="527"/>
        <end position="541"/>
    </location>
</feature>
<dbReference type="FunCoup" id="B4LMI5">
    <property type="interactions" value="3"/>
</dbReference>
<keyword evidence="2 9" id="KW-0728">SH3 domain</keyword>
<dbReference type="Pfam" id="PF00786">
    <property type="entry name" value="PBD"/>
    <property type="match status" value="1"/>
</dbReference>
<dbReference type="InParanoid" id="B4LMI5"/>
<dbReference type="SMART" id="SM00219">
    <property type="entry name" value="TyrKc"/>
    <property type="match status" value="1"/>
</dbReference>
<organism evidence="15 16">
    <name type="scientific">Drosophila virilis</name>
    <name type="common">Fruit fly</name>
    <dbReference type="NCBI Taxonomy" id="7244"/>
    <lineage>
        <taxon>Eukaryota</taxon>
        <taxon>Metazoa</taxon>
        <taxon>Ecdysozoa</taxon>
        <taxon>Arthropoda</taxon>
        <taxon>Hexapoda</taxon>
        <taxon>Insecta</taxon>
        <taxon>Pterygota</taxon>
        <taxon>Neoptera</taxon>
        <taxon>Endopterygota</taxon>
        <taxon>Diptera</taxon>
        <taxon>Brachycera</taxon>
        <taxon>Muscomorpha</taxon>
        <taxon>Ephydroidea</taxon>
        <taxon>Drosophilidae</taxon>
        <taxon>Drosophila</taxon>
    </lineage>
</organism>
<evidence type="ECO:0000256" key="10">
    <source>
        <dbReference type="PROSITE-ProRule" id="PRU10141"/>
    </source>
</evidence>
<evidence type="ECO:0000256" key="4">
    <source>
        <dbReference type="ARBA" id="ARBA00022741"/>
    </source>
</evidence>
<keyword evidence="16" id="KW-1185">Reference proteome</keyword>
<dbReference type="SMART" id="SM00326">
    <property type="entry name" value="SH3"/>
    <property type="match status" value="1"/>
</dbReference>
<dbReference type="Pfam" id="PF22931">
    <property type="entry name" value="SAM_TNK"/>
    <property type="match status" value="1"/>
</dbReference>
<dbReference type="CDD" id="cd09539">
    <property type="entry name" value="SAM_TNK-like"/>
    <property type="match status" value="1"/>
</dbReference>
<dbReference type="InterPro" id="IPR020635">
    <property type="entry name" value="Tyr_kinase_cat_dom"/>
</dbReference>
<evidence type="ECO:0000256" key="2">
    <source>
        <dbReference type="ARBA" id="ARBA00022443"/>
    </source>
</evidence>
<dbReference type="SUPFAM" id="SSF50044">
    <property type="entry name" value="SH3-domain"/>
    <property type="match status" value="1"/>
</dbReference>
<proteinExistence type="predicted"/>
<feature type="domain" description="SH3" evidence="12">
    <location>
        <begin position="437"/>
        <end position="498"/>
    </location>
</feature>
<name>B4LMI5_DROVI</name>
<dbReference type="GO" id="GO:0004715">
    <property type="term" value="F:non-membrane spanning protein tyrosine kinase activity"/>
    <property type="evidence" value="ECO:0007669"/>
    <property type="project" value="UniProtKB-EC"/>
</dbReference>
<feature type="region of interest" description="Disordered" evidence="11">
    <location>
        <begin position="746"/>
        <end position="773"/>
    </location>
</feature>
<feature type="compositionally biased region" description="Basic residues" evidence="11">
    <location>
        <begin position="756"/>
        <end position="771"/>
    </location>
</feature>
<feature type="compositionally biased region" description="Polar residues" evidence="11">
    <location>
        <begin position="994"/>
        <end position="1012"/>
    </location>
</feature>
<dbReference type="Pfam" id="PF07714">
    <property type="entry name" value="PK_Tyr_Ser-Thr"/>
    <property type="match status" value="1"/>
</dbReference>
<feature type="domain" description="Protein kinase" evidence="13">
    <location>
        <begin position="171"/>
        <end position="437"/>
    </location>
</feature>
<feature type="region of interest" description="Disordered" evidence="11">
    <location>
        <begin position="661"/>
        <end position="695"/>
    </location>
</feature>
<dbReference type="InterPro" id="IPR008266">
    <property type="entry name" value="Tyr_kinase_AS"/>
</dbReference>
<feature type="region of interest" description="Disordered" evidence="11">
    <location>
        <begin position="128"/>
        <end position="161"/>
    </location>
</feature>
<dbReference type="GO" id="GO:0004674">
    <property type="term" value="F:protein serine/threonine kinase activity"/>
    <property type="evidence" value="ECO:0007669"/>
    <property type="project" value="UniProtKB-EC"/>
</dbReference>
<keyword evidence="4 10" id="KW-0547">Nucleotide-binding</keyword>
<evidence type="ECO:0000313" key="16">
    <source>
        <dbReference type="Proteomes" id="UP000008792"/>
    </source>
</evidence>
<feature type="compositionally biased region" description="Low complexity" evidence="11">
    <location>
        <begin position="134"/>
        <end position="148"/>
    </location>
</feature>
<evidence type="ECO:0000256" key="7">
    <source>
        <dbReference type="ARBA" id="ARBA00023137"/>
    </source>
</evidence>
<dbReference type="STRING" id="7244.B4LMI5"/>
<feature type="region of interest" description="Disordered" evidence="11">
    <location>
        <begin position="616"/>
        <end position="635"/>
    </location>
</feature>
<dbReference type="PANTHER" id="PTHR24418">
    <property type="entry name" value="TYROSINE-PROTEIN KINASE"/>
    <property type="match status" value="1"/>
</dbReference>
<keyword evidence="3 15" id="KW-0808">Transferase</keyword>
<keyword evidence="7" id="KW-0829">Tyrosine-protein kinase</keyword>
<dbReference type="InterPro" id="IPR011009">
    <property type="entry name" value="Kinase-like_dom_sf"/>
</dbReference>
<dbReference type="FunFam" id="1.10.510.10:FF:000521">
    <property type="entry name" value="Tyrosine-protein kinase pr2"/>
    <property type="match status" value="1"/>
</dbReference>
<dbReference type="PROSITE" id="PS50011">
    <property type="entry name" value="PROTEIN_KINASE_DOM"/>
    <property type="match status" value="1"/>
</dbReference>
<dbReference type="CDD" id="cd00132">
    <property type="entry name" value="CRIB"/>
    <property type="match status" value="1"/>
</dbReference>
<feature type="region of interest" description="Disordered" evidence="11">
    <location>
        <begin position="809"/>
        <end position="861"/>
    </location>
</feature>
<feature type="region of interest" description="Disordered" evidence="11">
    <location>
        <begin position="957"/>
        <end position="1040"/>
    </location>
</feature>
<dbReference type="InterPro" id="IPR049587">
    <property type="entry name" value="TNK-like_SAM"/>
</dbReference>
<dbReference type="SUPFAM" id="SSF56112">
    <property type="entry name" value="Protein kinase-like (PK-like)"/>
    <property type="match status" value="1"/>
</dbReference>
<dbReference type="GO" id="GO:0009792">
    <property type="term" value="P:embryo development ending in birth or egg hatching"/>
    <property type="evidence" value="ECO:0007669"/>
    <property type="project" value="UniProtKB-ARBA"/>
</dbReference>
<dbReference type="KEGG" id="dvi:6626643"/>
<keyword evidence="6 10" id="KW-0067">ATP-binding</keyword>
<accession>B4LMI5</accession>
<evidence type="ECO:0000259" key="13">
    <source>
        <dbReference type="PROSITE" id="PS50011"/>
    </source>
</evidence>
<evidence type="ECO:0000256" key="5">
    <source>
        <dbReference type="ARBA" id="ARBA00022777"/>
    </source>
</evidence>
<dbReference type="PROSITE" id="PS50108">
    <property type="entry name" value="CRIB"/>
    <property type="match status" value="1"/>
</dbReference>
<evidence type="ECO:0000256" key="11">
    <source>
        <dbReference type="SAM" id="MobiDB-lite"/>
    </source>
</evidence>
<dbReference type="Gene3D" id="1.10.510.10">
    <property type="entry name" value="Transferase(Phosphotransferase) domain 1"/>
    <property type="match status" value="1"/>
</dbReference>
<evidence type="ECO:0000256" key="8">
    <source>
        <dbReference type="ARBA" id="ARBA00047899"/>
    </source>
</evidence>
<feature type="compositionally biased region" description="Low complexity" evidence="11">
    <location>
        <begin position="957"/>
        <end position="971"/>
    </location>
</feature>
<evidence type="ECO:0000259" key="12">
    <source>
        <dbReference type="PROSITE" id="PS50002"/>
    </source>
</evidence>
<dbReference type="PROSITE" id="PS00109">
    <property type="entry name" value="PROTEIN_KINASE_TYR"/>
    <property type="match status" value="1"/>
</dbReference>
<protein>
    <recommendedName>
        <fullName evidence="1">non-specific protein-tyrosine kinase</fullName>
        <ecNumber evidence="1">2.7.10.2</ecNumber>
    </recommendedName>
</protein>
<dbReference type="OrthoDB" id="4062651at2759"/>
<dbReference type="InterPro" id="IPR001245">
    <property type="entry name" value="Ser-Thr/Tyr_kinase_cat_dom"/>
</dbReference>
<dbReference type="CDD" id="cd05040">
    <property type="entry name" value="PTKc_Ack_like"/>
    <property type="match status" value="1"/>
</dbReference>
<reference evidence="15 16" key="1">
    <citation type="journal article" date="2007" name="Nature">
        <title>Evolution of genes and genomes on the Drosophila phylogeny.</title>
        <authorList>
            <consortium name="Drosophila 12 Genomes Consortium"/>
            <person name="Clark A.G."/>
            <person name="Eisen M.B."/>
            <person name="Smith D.R."/>
            <person name="Bergman C.M."/>
            <person name="Oliver B."/>
            <person name="Markow T.A."/>
            <person name="Kaufman T.C."/>
            <person name="Kellis M."/>
            <person name="Gelbart W."/>
            <person name="Iyer V.N."/>
            <person name="Pollard D.A."/>
            <person name="Sackton T.B."/>
            <person name="Larracuente A.M."/>
            <person name="Singh N.D."/>
            <person name="Abad J.P."/>
            <person name="Abt D.N."/>
            <person name="Adryan B."/>
            <person name="Aguade M."/>
            <person name="Akashi H."/>
            <person name="Anderson W.W."/>
            <person name="Aquadro C.F."/>
            <person name="Ardell D.H."/>
            <person name="Arguello R."/>
            <person name="Artieri C.G."/>
            <person name="Barbash D.A."/>
            <person name="Barker D."/>
            <person name="Barsanti P."/>
            <person name="Batterham P."/>
            <person name="Batzoglou S."/>
            <person name="Begun D."/>
            <person name="Bhutkar A."/>
            <person name="Blanco E."/>
            <person name="Bosak S.A."/>
            <person name="Bradley R.K."/>
            <person name="Brand A.D."/>
            <person name="Brent M.R."/>
            <person name="Brooks A.N."/>
            <person name="Brown R.H."/>
            <person name="Butlin R.K."/>
            <person name="Caggese C."/>
            <person name="Calvi B.R."/>
            <person name="Bernardo de Carvalho A."/>
            <person name="Caspi A."/>
            <person name="Castrezana S."/>
            <person name="Celniker S.E."/>
            <person name="Chang J.L."/>
            <person name="Chapple C."/>
            <person name="Chatterji S."/>
            <person name="Chinwalla A."/>
            <person name="Civetta A."/>
            <person name="Clifton S.W."/>
            <person name="Comeron J.M."/>
            <person name="Costello J.C."/>
            <person name="Coyne J.A."/>
            <person name="Daub J."/>
            <person name="David R.G."/>
            <person name="Delcher A.L."/>
            <person name="Delehaunty K."/>
            <person name="Do C.B."/>
            <person name="Ebling H."/>
            <person name="Edwards K."/>
            <person name="Eickbush T."/>
            <person name="Evans J.D."/>
            <person name="Filipski A."/>
            <person name="Findeiss S."/>
            <person name="Freyhult E."/>
            <person name="Fulton L."/>
            <person name="Fulton R."/>
            <person name="Garcia A.C."/>
            <person name="Gardiner A."/>
            <person name="Garfield D.A."/>
            <person name="Garvin B.E."/>
            <person name="Gibson G."/>
            <person name="Gilbert D."/>
            <person name="Gnerre S."/>
            <person name="Godfrey J."/>
            <person name="Good R."/>
            <person name="Gotea V."/>
            <person name="Gravely B."/>
            <person name="Greenberg A.J."/>
            <person name="Griffiths-Jones S."/>
            <person name="Gross S."/>
            <person name="Guigo R."/>
            <person name="Gustafson E.A."/>
            <person name="Haerty W."/>
            <person name="Hahn M.W."/>
            <person name="Halligan D.L."/>
            <person name="Halpern A.L."/>
            <person name="Halter G.M."/>
            <person name="Han M.V."/>
            <person name="Heger A."/>
            <person name="Hillier L."/>
            <person name="Hinrichs A.S."/>
            <person name="Holmes I."/>
            <person name="Hoskins R.A."/>
            <person name="Hubisz M.J."/>
            <person name="Hultmark D."/>
            <person name="Huntley M.A."/>
            <person name="Jaffe D.B."/>
            <person name="Jagadeeshan S."/>
            <person name="Jeck W.R."/>
            <person name="Johnson J."/>
            <person name="Jones C.D."/>
            <person name="Jordan W.C."/>
            <person name="Karpen G.H."/>
            <person name="Kataoka E."/>
            <person name="Keightley P.D."/>
            <person name="Kheradpour P."/>
            <person name="Kirkness E.F."/>
            <person name="Koerich L.B."/>
            <person name="Kristiansen K."/>
            <person name="Kudrna D."/>
            <person name="Kulathinal R.J."/>
            <person name="Kumar S."/>
            <person name="Kwok R."/>
            <person name="Lander E."/>
            <person name="Langley C.H."/>
            <person name="Lapoint R."/>
            <person name="Lazzaro B.P."/>
            <person name="Lee S.J."/>
            <person name="Levesque L."/>
            <person name="Li R."/>
            <person name="Lin C.F."/>
            <person name="Lin M.F."/>
            <person name="Lindblad-Toh K."/>
            <person name="Llopart A."/>
            <person name="Long M."/>
            <person name="Low L."/>
            <person name="Lozovsky E."/>
            <person name="Lu J."/>
            <person name="Luo M."/>
            <person name="Machado C.A."/>
            <person name="Makalowski W."/>
            <person name="Marzo M."/>
            <person name="Matsuda M."/>
            <person name="Matzkin L."/>
            <person name="McAllister B."/>
            <person name="McBride C.S."/>
            <person name="McKernan B."/>
            <person name="McKernan K."/>
            <person name="Mendez-Lago M."/>
            <person name="Minx P."/>
            <person name="Mollenhauer M.U."/>
            <person name="Montooth K."/>
            <person name="Mount S.M."/>
            <person name="Mu X."/>
            <person name="Myers E."/>
            <person name="Negre B."/>
            <person name="Newfeld S."/>
            <person name="Nielsen R."/>
            <person name="Noor M.A."/>
            <person name="O'Grady P."/>
            <person name="Pachter L."/>
            <person name="Papaceit M."/>
            <person name="Parisi M.J."/>
            <person name="Parisi M."/>
            <person name="Parts L."/>
            <person name="Pedersen J.S."/>
            <person name="Pesole G."/>
            <person name="Phillippy A.M."/>
            <person name="Ponting C.P."/>
            <person name="Pop M."/>
            <person name="Porcelli D."/>
            <person name="Powell J.R."/>
            <person name="Prohaska S."/>
            <person name="Pruitt K."/>
            <person name="Puig M."/>
            <person name="Quesneville H."/>
            <person name="Ram K.R."/>
            <person name="Rand D."/>
            <person name="Rasmussen M.D."/>
            <person name="Reed L.K."/>
            <person name="Reenan R."/>
            <person name="Reily A."/>
            <person name="Remington K.A."/>
            <person name="Rieger T.T."/>
            <person name="Ritchie M.G."/>
            <person name="Robin C."/>
            <person name="Rogers Y.H."/>
            <person name="Rohde C."/>
            <person name="Rozas J."/>
            <person name="Rubenfield M.J."/>
            <person name="Ruiz A."/>
            <person name="Russo S."/>
            <person name="Salzberg S.L."/>
            <person name="Sanchez-Gracia A."/>
            <person name="Saranga D.J."/>
            <person name="Sato H."/>
            <person name="Schaeffer S.W."/>
            <person name="Schatz M.C."/>
            <person name="Schlenke T."/>
            <person name="Schwartz R."/>
            <person name="Segarra C."/>
            <person name="Singh R.S."/>
            <person name="Sirot L."/>
            <person name="Sirota M."/>
            <person name="Sisneros N.B."/>
            <person name="Smith C.D."/>
            <person name="Smith T.F."/>
            <person name="Spieth J."/>
            <person name="Stage D.E."/>
            <person name="Stark A."/>
            <person name="Stephan W."/>
            <person name="Strausberg R.L."/>
            <person name="Strempel S."/>
            <person name="Sturgill D."/>
            <person name="Sutton G."/>
            <person name="Sutton G.G."/>
            <person name="Tao W."/>
            <person name="Teichmann S."/>
            <person name="Tobari Y.N."/>
            <person name="Tomimura Y."/>
            <person name="Tsolas J.M."/>
            <person name="Valente V.L."/>
            <person name="Venter E."/>
            <person name="Venter J.C."/>
            <person name="Vicario S."/>
            <person name="Vieira F.G."/>
            <person name="Vilella A.J."/>
            <person name="Villasante A."/>
            <person name="Walenz B."/>
            <person name="Wang J."/>
            <person name="Wasserman M."/>
            <person name="Watts T."/>
            <person name="Wilson D."/>
            <person name="Wilson R.K."/>
            <person name="Wing R.A."/>
            <person name="Wolfner M.F."/>
            <person name="Wong A."/>
            <person name="Wong G.K."/>
            <person name="Wu C.I."/>
            <person name="Wu G."/>
            <person name="Yamamoto D."/>
            <person name="Yang H.P."/>
            <person name="Yang S.P."/>
            <person name="Yorke J.A."/>
            <person name="Yoshida K."/>
            <person name="Zdobnov E."/>
            <person name="Zhang P."/>
            <person name="Zhang Y."/>
            <person name="Zimin A.V."/>
            <person name="Baldwin J."/>
            <person name="Abdouelleil A."/>
            <person name="Abdulkadir J."/>
            <person name="Abebe A."/>
            <person name="Abera B."/>
            <person name="Abreu J."/>
            <person name="Acer S.C."/>
            <person name="Aftuck L."/>
            <person name="Alexander A."/>
            <person name="An P."/>
            <person name="Anderson E."/>
            <person name="Anderson S."/>
            <person name="Arachi H."/>
            <person name="Azer M."/>
            <person name="Bachantsang P."/>
            <person name="Barry A."/>
            <person name="Bayul T."/>
            <person name="Berlin A."/>
            <person name="Bessette D."/>
            <person name="Bloom T."/>
            <person name="Blye J."/>
            <person name="Boguslavskiy L."/>
            <person name="Bonnet C."/>
            <person name="Boukhgalter B."/>
            <person name="Bourzgui I."/>
            <person name="Brown A."/>
            <person name="Cahill P."/>
            <person name="Channer S."/>
            <person name="Cheshatsang Y."/>
            <person name="Chuda L."/>
            <person name="Citroen M."/>
            <person name="Collymore A."/>
            <person name="Cooke P."/>
            <person name="Costello M."/>
            <person name="D'Aco K."/>
            <person name="Daza R."/>
            <person name="De Haan G."/>
            <person name="DeGray S."/>
            <person name="DeMaso C."/>
            <person name="Dhargay N."/>
            <person name="Dooley K."/>
            <person name="Dooley E."/>
            <person name="Doricent M."/>
            <person name="Dorje P."/>
            <person name="Dorjee K."/>
            <person name="Dupes A."/>
            <person name="Elong R."/>
            <person name="Falk J."/>
            <person name="Farina A."/>
            <person name="Faro S."/>
            <person name="Ferguson D."/>
            <person name="Fisher S."/>
            <person name="Foley C.D."/>
            <person name="Franke A."/>
            <person name="Friedrich D."/>
            <person name="Gadbois L."/>
            <person name="Gearin G."/>
            <person name="Gearin C.R."/>
            <person name="Giannoukos G."/>
            <person name="Goode T."/>
            <person name="Graham J."/>
            <person name="Grandbois E."/>
            <person name="Grewal S."/>
            <person name="Gyaltsen K."/>
            <person name="Hafez N."/>
            <person name="Hagos B."/>
            <person name="Hall J."/>
            <person name="Henson C."/>
            <person name="Hollinger A."/>
            <person name="Honan T."/>
            <person name="Huard M.D."/>
            <person name="Hughes L."/>
            <person name="Hurhula B."/>
            <person name="Husby M.E."/>
            <person name="Kamat A."/>
            <person name="Kanga B."/>
            <person name="Kashin S."/>
            <person name="Khazanovich D."/>
            <person name="Kisner P."/>
            <person name="Lance K."/>
            <person name="Lara M."/>
            <person name="Lee W."/>
            <person name="Lennon N."/>
            <person name="Letendre F."/>
            <person name="LeVine R."/>
            <person name="Lipovsky A."/>
            <person name="Liu X."/>
            <person name="Liu J."/>
            <person name="Liu S."/>
            <person name="Lokyitsang T."/>
            <person name="Lokyitsang Y."/>
            <person name="Lubonja R."/>
            <person name="Lui A."/>
            <person name="MacDonald P."/>
            <person name="Magnisalis V."/>
            <person name="Maru K."/>
            <person name="Matthews C."/>
            <person name="McCusker W."/>
            <person name="McDonough S."/>
            <person name="Mehta T."/>
            <person name="Meldrim J."/>
            <person name="Meneus L."/>
            <person name="Mihai O."/>
            <person name="Mihalev A."/>
            <person name="Mihova T."/>
            <person name="Mittelman R."/>
            <person name="Mlenga V."/>
            <person name="Montmayeur A."/>
            <person name="Mulrain L."/>
            <person name="Navidi A."/>
            <person name="Naylor J."/>
            <person name="Negash T."/>
            <person name="Nguyen T."/>
            <person name="Nguyen N."/>
            <person name="Nicol R."/>
            <person name="Norbu C."/>
            <person name="Norbu N."/>
            <person name="Novod N."/>
            <person name="O'Neill B."/>
            <person name="Osman S."/>
            <person name="Markiewicz E."/>
            <person name="Oyono O.L."/>
            <person name="Patti C."/>
            <person name="Phunkhang P."/>
            <person name="Pierre F."/>
            <person name="Priest M."/>
            <person name="Raghuraman S."/>
            <person name="Rege F."/>
            <person name="Reyes R."/>
            <person name="Rise C."/>
            <person name="Rogov P."/>
            <person name="Ross K."/>
            <person name="Ryan E."/>
            <person name="Settipalli S."/>
            <person name="Shea T."/>
            <person name="Sherpa N."/>
            <person name="Shi L."/>
            <person name="Shih D."/>
            <person name="Sparrow T."/>
            <person name="Spaulding J."/>
            <person name="Stalker J."/>
            <person name="Stange-Thomann N."/>
            <person name="Stavropoulos S."/>
            <person name="Stone C."/>
            <person name="Strader C."/>
            <person name="Tesfaye S."/>
            <person name="Thomson T."/>
            <person name="Thoulutsang Y."/>
            <person name="Thoulutsang D."/>
            <person name="Topham K."/>
            <person name="Topping I."/>
            <person name="Tsamla T."/>
            <person name="Vassiliev H."/>
            <person name="Vo A."/>
            <person name="Wangchuk T."/>
            <person name="Wangdi T."/>
            <person name="Weiand M."/>
            <person name="Wilkinson J."/>
            <person name="Wilson A."/>
            <person name="Yadav S."/>
            <person name="Young G."/>
            <person name="Yu Q."/>
            <person name="Zembek L."/>
            <person name="Zhong D."/>
            <person name="Zimmer A."/>
            <person name="Zwirko Z."/>
            <person name="Jaffe D.B."/>
            <person name="Alvarez P."/>
            <person name="Brockman W."/>
            <person name="Butler J."/>
            <person name="Chin C."/>
            <person name="Gnerre S."/>
            <person name="Grabherr M."/>
            <person name="Kleber M."/>
            <person name="Mauceli E."/>
            <person name="MacCallum I."/>
        </authorList>
    </citation>
    <scope>NUCLEOTIDE SEQUENCE [LARGE SCALE GENOMIC DNA]</scope>
    <source>
        <strain evidence="16">Tucson 15010-1051.87</strain>
    </source>
</reference>
<dbReference type="InterPro" id="IPR001452">
    <property type="entry name" value="SH3_domain"/>
</dbReference>
<dbReference type="Proteomes" id="UP000008792">
    <property type="component" value="Unassembled WGS sequence"/>
</dbReference>
<dbReference type="GO" id="GO:0002009">
    <property type="term" value="P:morphogenesis of an epithelium"/>
    <property type="evidence" value="ECO:0007669"/>
    <property type="project" value="UniProtKB-ARBA"/>
</dbReference>
<dbReference type="PRINTS" id="PR00109">
    <property type="entry name" value="TYRKINASE"/>
</dbReference>
<dbReference type="Gene3D" id="2.30.30.40">
    <property type="entry name" value="SH3 Domains"/>
    <property type="match status" value="1"/>
</dbReference>
<feature type="compositionally biased region" description="Polar residues" evidence="11">
    <location>
        <begin position="149"/>
        <end position="160"/>
    </location>
</feature>
<gene>
    <name evidence="15" type="primary">Dvir\GJ21138</name>
    <name evidence="15" type="ORF">Dvir_GJ21138</name>
</gene>
<dbReference type="InterPro" id="IPR017441">
    <property type="entry name" value="Protein_kinase_ATP_BS"/>
</dbReference>
<evidence type="ECO:0000256" key="9">
    <source>
        <dbReference type="PROSITE-ProRule" id="PRU00192"/>
    </source>
</evidence>
<feature type="compositionally biased region" description="Gly residues" evidence="11">
    <location>
        <begin position="829"/>
        <end position="849"/>
    </location>
</feature>
<dbReference type="SMART" id="SM00285">
    <property type="entry name" value="PBD"/>
    <property type="match status" value="1"/>
</dbReference>
<dbReference type="PROSITE" id="PS00107">
    <property type="entry name" value="PROTEIN_KINASE_ATP"/>
    <property type="match status" value="1"/>
</dbReference>
<dbReference type="HOGENOM" id="CLU_001143_1_0_1"/>
<dbReference type="EC" id="2.7.10.2" evidence="1"/>
<dbReference type="InterPro" id="IPR050198">
    <property type="entry name" value="Non-receptor_tyrosine_kinases"/>
</dbReference>
<dbReference type="InterPro" id="IPR036028">
    <property type="entry name" value="SH3-like_dom_sf"/>
</dbReference>
<feature type="binding site" evidence="10">
    <location>
        <position position="202"/>
    </location>
    <ligand>
        <name>ATP</name>
        <dbReference type="ChEBI" id="CHEBI:30616"/>
    </ligand>
</feature>
<dbReference type="GO" id="GO:0005524">
    <property type="term" value="F:ATP binding"/>
    <property type="evidence" value="ECO:0007669"/>
    <property type="project" value="UniProtKB-UniRule"/>
</dbReference>
<evidence type="ECO:0000256" key="6">
    <source>
        <dbReference type="ARBA" id="ARBA00022840"/>
    </source>
</evidence>
<dbReference type="EMBL" id="CH940648">
    <property type="protein sequence ID" value="EDW59972.2"/>
    <property type="molecule type" value="Genomic_DNA"/>
</dbReference>
<keyword evidence="5" id="KW-0418">Kinase</keyword>
<feature type="compositionally biased region" description="Basic and acidic residues" evidence="11">
    <location>
        <begin position="978"/>
        <end position="993"/>
    </location>
</feature>
<dbReference type="InterPro" id="IPR055175">
    <property type="entry name" value="ACK/TNK-like_SAM"/>
</dbReference>
<comment type="catalytic activity">
    <reaction evidence="8">
        <text>L-threonyl-[protein] + ATP = O-phospho-L-threonyl-[protein] + ADP + H(+)</text>
        <dbReference type="Rhea" id="RHEA:46608"/>
        <dbReference type="Rhea" id="RHEA-COMP:11060"/>
        <dbReference type="Rhea" id="RHEA-COMP:11605"/>
        <dbReference type="ChEBI" id="CHEBI:15378"/>
        <dbReference type="ChEBI" id="CHEBI:30013"/>
        <dbReference type="ChEBI" id="CHEBI:30616"/>
        <dbReference type="ChEBI" id="CHEBI:61977"/>
        <dbReference type="ChEBI" id="CHEBI:456216"/>
        <dbReference type="EC" id="2.7.11.1"/>
    </reaction>
</comment>
<dbReference type="FunFam" id="2.30.30.40:FF:000249">
    <property type="entry name" value="Activated Cdc42 kinase-like"/>
    <property type="match status" value="1"/>
</dbReference>
<sequence>MHYSWCNCNNETLKRMWTVSMEFIISMNVECRADDSNCKSRECPQIDLYEFLTESELQQYYNAIKNELKITNAAQFKYAADEDLRFIGLSRPEIRRLRKFYEKHFPHSYLSKIKRLLQAPATIVKREDGAAGQTTNETSAAAATATATRNGSSSPGSKVPNNKHIIPADSISVNKQLGIGEFGIVQQGVWTNGSERIQVAIKCLCRERMQSNPMEFLKEAAIMHSIEHENIVRLYGVVLATDSLMLVTELAHLRSLLECLKDSGLRVSFLTIPTLCEFALQICNGMRYLEQKRLIHRDLAARNILVFSKDKVKISDFGLSRALGVGKDYYKTNFNVNLKLPIAWCAPECINYLRFTNASDVWAFGVCLWEMFSYGFQPWAALTGLQILEAIDAPNYQRLEQPDCCPREYYTLMMKCWQDDAAKRPKFSEIYEQLPDMKPEQLKAVVNCVEPKKDHLLYRQGDIISVLDRNTGTPFWKGVLGTGKTGYFNPSNTVAFLEGLPSSSNRDSFSRVGDHRISKRKLRTEMISKPQNDFKHTGHVGIDGATFGDIAFLGSSQNYNHVPKQIVTPYKPSEDIEQTPLLLPPTPTSPDSLQTASGYFPEGGGTSMNPTFIPSTEHTPNLIPSNGHSSFDFTGSTNPFASHKLDEEQLAYALQNNNYGADGKSIHSEPNWRASSRNTTDDPHEYHEISDDEIAGDKLDFGPSLLDEINSMFGSISGASGSQPKSPDFDHVNTKNEFAEMSAKFSHKTGDSNGNKHGHGHGHGLLSKKKTSTGTVKPISVKDEKILNHAIEIANEISARSMIDLVSDHTPATHSPKRKFSFRFPHLSSGGGGGDKSSGVLGGAAGGSGLTPTHGNASPFSKKKNFTEELQSIPDIQSLIGEEGREAYNSLIERKGMLDIGSSPAATLLRHMDTDEFELMNSKTLPRRLGSQLSHPGTAAALTLEPALAAAECARPLQQLQPPRPMTLPTRGAAQRVRRAEHANGERPNDENRNSLGPNESCESPSYMTHSSYKFPEPQEANPLPLPSREGKKQVKTSAKRHVRKYPLIIPANGVQRTLSKLADFGEEAASKASDASPQQQQQQARSIEVVAAVRTSSVRRRPEAREYENMPSLAGGASAHTYQNLDKLAPADAAGLTDSASLQFESILEADMSKEGVLQSPDVTDGFYNFSIQKEHYNKSKDVGFEPAQISGLYVNDDELRNLDKPLAASSSSTTLDSAAVPQEMAPTAASAVAAAAAAAVAAATTAAEDAPLESINTRRLGSVDNELAGNALFKKVRASVNQAMNRNSINGKDANNTTAALANGPASKSQTEAEYFAATAARLADSNSVSCEDLLEFSDKKPRGCERGVDSDEVRIMVKVLGKDSTPTRCLGALEFINWDVHKSIKLIKLQNILAEANLSLSAAYEALQQQEWDLHTTAVKLKGVKL</sequence>
<dbReference type="InterPro" id="IPR000095">
    <property type="entry name" value="CRIB_dom"/>
</dbReference>
<evidence type="ECO:0000256" key="1">
    <source>
        <dbReference type="ARBA" id="ARBA00011903"/>
    </source>
</evidence>
<dbReference type="PROSITE" id="PS50002">
    <property type="entry name" value="SH3"/>
    <property type="match status" value="1"/>
</dbReference>
<evidence type="ECO:0000313" key="15">
    <source>
        <dbReference type="EMBL" id="EDW59972.2"/>
    </source>
</evidence>
<feature type="compositionally biased region" description="Basic and acidic residues" evidence="11">
    <location>
        <begin position="679"/>
        <end position="695"/>
    </location>
</feature>
<dbReference type="eggNOG" id="KOG0199">
    <property type="taxonomic scope" value="Eukaryota"/>
</dbReference>
<evidence type="ECO:0000256" key="3">
    <source>
        <dbReference type="ARBA" id="ARBA00022679"/>
    </source>
</evidence>
<dbReference type="InterPro" id="IPR000719">
    <property type="entry name" value="Prot_kinase_dom"/>
</dbReference>